<organism evidence="2 3">
    <name type="scientific">Trifolium medium</name>
    <dbReference type="NCBI Taxonomy" id="97028"/>
    <lineage>
        <taxon>Eukaryota</taxon>
        <taxon>Viridiplantae</taxon>
        <taxon>Streptophyta</taxon>
        <taxon>Embryophyta</taxon>
        <taxon>Tracheophyta</taxon>
        <taxon>Spermatophyta</taxon>
        <taxon>Magnoliopsida</taxon>
        <taxon>eudicotyledons</taxon>
        <taxon>Gunneridae</taxon>
        <taxon>Pentapetalae</taxon>
        <taxon>rosids</taxon>
        <taxon>fabids</taxon>
        <taxon>Fabales</taxon>
        <taxon>Fabaceae</taxon>
        <taxon>Papilionoideae</taxon>
        <taxon>50 kb inversion clade</taxon>
        <taxon>NPAAA clade</taxon>
        <taxon>Hologalegina</taxon>
        <taxon>IRL clade</taxon>
        <taxon>Trifolieae</taxon>
        <taxon>Trifolium</taxon>
    </lineage>
</organism>
<feature type="non-terminal residue" evidence="2">
    <location>
        <position position="82"/>
    </location>
</feature>
<dbReference type="EMBL" id="LXQA010722954">
    <property type="protein sequence ID" value="MCI67749.1"/>
    <property type="molecule type" value="Genomic_DNA"/>
</dbReference>
<evidence type="ECO:0000313" key="2">
    <source>
        <dbReference type="EMBL" id="MCI67749.1"/>
    </source>
</evidence>
<keyword evidence="3" id="KW-1185">Reference proteome</keyword>
<comment type="caution">
    <text evidence="2">The sequence shown here is derived from an EMBL/GenBank/DDBJ whole genome shotgun (WGS) entry which is preliminary data.</text>
</comment>
<feature type="non-terminal residue" evidence="2">
    <location>
        <position position="1"/>
    </location>
</feature>
<dbReference type="InterPro" id="IPR000477">
    <property type="entry name" value="RT_dom"/>
</dbReference>
<dbReference type="Pfam" id="PF00078">
    <property type="entry name" value="RVT_1"/>
    <property type="match status" value="1"/>
</dbReference>
<proteinExistence type="predicted"/>
<accession>A0A392U2V5</accession>
<dbReference type="AlphaFoldDB" id="A0A392U2V5"/>
<dbReference type="PANTHER" id="PTHR31635:SF196">
    <property type="entry name" value="REVERSE TRANSCRIPTASE DOMAIN-CONTAINING PROTEIN-RELATED"/>
    <property type="match status" value="1"/>
</dbReference>
<dbReference type="PANTHER" id="PTHR31635">
    <property type="entry name" value="REVERSE TRANSCRIPTASE DOMAIN-CONTAINING PROTEIN-RELATED"/>
    <property type="match status" value="1"/>
</dbReference>
<feature type="domain" description="Reverse transcriptase" evidence="1">
    <location>
        <begin position="1"/>
        <end position="81"/>
    </location>
</feature>
<name>A0A392U2V5_9FABA</name>
<protein>
    <submittedName>
        <fullName evidence="2">Ribonuclease H protein</fullName>
    </submittedName>
</protein>
<dbReference type="Proteomes" id="UP000265520">
    <property type="component" value="Unassembled WGS sequence"/>
</dbReference>
<reference evidence="2 3" key="1">
    <citation type="journal article" date="2018" name="Front. Plant Sci.">
        <title>Red Clover (Trifolium pratense) and Zigzag Clover (T. medium) - A Picture of Genomic Similarities and Differences.</title>
        <authorList>
            <person name="Dluhosova J."/>
            <person name="Istvanek J."/>
            <person name="Nedelnik J."/>
            <person name="Repkova J."/>
        </authorList>
    </citation>
    <scope>NUCLEOTIDE SEQUENCE [LARGE SCALE GENOMIC DNA]</scope>
    <source>
        <strain evidence="3">cv. 10/8</strain>
        <tissue evidence="2">Leaf</tissue>
    </source>
</reference>
<evidence type="ECO:0000313" key="3">
    <source>
        <dbReference type="Proteomes" id="UP000265520"/>
    </source>
</evidence>
<sequence>KVIANRIKPILPEIIDEEQSAFVHGRLITDNALVAMECFHWLKKKKKGKKGTMALKLDMAKAYDRIEWPFVQGTLMSMGFPI</sequence>
<evidence type="ECO:0000259" key="1">
    <source>
        <dbReference type="Pfam" id="PF00078"/>
    </source>
</evidence>